<evidence type="ECO:0000256" key="3">
    <source>
        <dbReference type="ARBA" id="ARBA00022692"/>
    </source>
</evidence>
<dbReference type="InterPro" id="IPR050450">
    <property type="entry name" value="COX15/CtaA_HemeA_synthase"/>
</dbReference>
<keyword evidence="10" id="KW-1015">Disulfide bond</keyword>
<reference evidence="14 15" key="1">
    <citation type="submission" date="2017-06" db="EMBL/GenBank/DDBJ databases">
        <authorList>
            <person name="Kim H.J."/>
            <person name="Triplett B.A."/>
        </authorList>
    </citation>
    <scope>NUCLEOTIDE SEQUENCE [LARGE SCALE GENOMIC DNA]</scope>
    <source>
        <strain evidence="14 15">DSM 43151</strain>
    </source>
</reference>
<evidence type="ECO:0000256" key="13">
    <source>
        <dbReference type="SAM" id="Phobius"/>
    </source>
</evidence>
<keyword evidence="2" id="KW-1003">Cell membrane</keyword>
<protein>
    <submittedName>
        <fullName evidence="14">Cytochrome c oxidase assembly protein subunit 15</fullName>
    </submittedName>
</protein>
<evidence type="ECO:0000256" key="12">
    <source>
        <dbReference type="SAM" id="MobiDB-lite"/>
    </source>
</evidence>
<feature type="region of interest" description="Disordered" evidence="12">
    <location>
        <begin position="311"/>
        <end position="332"/>
    </location>
</feature>
<feature type="transmembrane region" description="Helical" evidence="13">
    <location>
        <begin position="113"/>
        <end position="136"/>
    </location>
</feature>
<keyword evidence="15" id="KW-1185">Reference proteome</keyword>
<keyword evidence="6" id="KW-0560">Oxidoreductase</keyword>
<keyword evidence="8" id="KW-0350">Heme biosynthesis</keyword>
<feature type="transmembrane region" description="Helical" evidence="13">
    <location>
        <begin position="283"/>
        <end position="304"/>
    </location>
</feature>
<dbReference type="PANTHER" id="PTHR35457">
    <property type="entry name" value="HEME A SYNTHASE"/>
    <property type="match status" value="1"/>
</dbReference>
<feature type="transmembrane region" description="Helical" evidence="13">
    <location>
        <begin position="257"/>
        <end position="277"/>
    </location>
</feature>
<feature type="transmembrane region" description="Helical" evidence="13">
    <location>
        <begin position="183"/>
        <end position="203"/>
    </location>
</feature>
<keyword evidence="4" id="KW-0479">Metal-binding</keyword>
<gene>
    <name evidence="14" type="ORF">SAMN06264365_102393</name>
</gene>
<organism evidence="14 15">
    <name type="scientific">Actinoplanes regularis</name>
    <dbReference type="NCBI Taxonomy" id="52697"/>
    <lineage>
        <taxon>Bacteria</taxon>
        <taxon>Bacillati</taxon>
        <taxon>Actinomycetota</taxon>
        <taxon>Actinomycetes</taxon>
        <taxon>Micromonosporales</taxon>
        <taxon>Micromonosporaceae</taxon>
        <taxon>Actinoplanes</taxon>
    </lineage>
</organism>
<feature type="transmembrane region" description="Helical" evidence="13">
    <location>
        <begin position="142"/>
        <end position="162"/>
    </location>
</feature>
<evidence type="ECO:0000256" key="6">
    <source>
        <dbReference type="ARBA" id="ARBA00023002"/>
    </source>
</evidence>
<feature type="transmembrane region" description="Helical" evidence="13">
    <location>
        <begin position="223"/>
        <end position="245"/>
    </location>
</feature>
<evidence type="ECO:0000256" key="1">
    <source>
        <dbReference type="ARBA" id="ARBA00004141"/>
    </source>
</evidence>
<keyword evidence="3 13" id="KW-0812">Transmembrane</keyword>
<evidence type="ECO:0000256" key="2">
    <source>
        <dbReference type="ARBA" id="ARBA00022475"/>
    </source>
</evidence>
<evidence type="ECO:0000256" key="9">
    <source>
        <dbReference type="ARBA" id="ARBA00023136"/>
    </source>
</evidence>
<dbReference type="OrthoDB" id="5241540at2"/>
<proteinExistence type="predicted"/>
<accession>A0A238WC24</accession>
<keyword evidence="5 13" id="KW-1133">Transmembrane helix</keyword>
<comment type="pathway">
    <text evidence="11">Porphyrin-containing compound metabolism.</text>
</comment>
<feature type="transmembrane region" description="Helical" evidence="13">
    <location>
        <begin position="88"/>
        <end position="106"/>
    </location>
</feature>
<dbReference type="InterPro" id="IPR003780">
    <property type="entry name" value="COX15/CtaA_fam"/>
</dbReference>
<comment type="subcellular location">
    <subcellularLocation>
        <location evidence="1">Membrane</location>
        <topology evidence="1">Multi-pass membrane protein</topology>
    </subcellularLocation>
</comment>
<evidence type="ECO:0000313" key="15">
    <source>
        <dbReference type="Proteomes" id="UP000198415"/>
    </source>
</evidence>
<dbReference type="EMBL" id="FZNR01000002">
    <property type="protein sequence ID" value="SNR44126.1"/>
    <property type="molecule type" value="Genomic_DNA"/>
</dbReference>
<evidence type="ECO:0000313" key="14">
    <source>
        <dbReference type="EMBL" id="SNR44126.1"/>
    </source>
</evidence>
<dbReference type="AlphaFoldDB" id="A0A238WC24"/>
<dbReference type="Proteomes" id="UP000198415">
    <property type="component" value="Unassembled WGS sequence"/>
</dbReference>
<keyword evidence="7" id="KW-0408">Iron</keyword>
<evidence type="ECO:0000256" key="4">
    <source>
        <dbReference type="ARBA" id="ARBA00022723"/>
    </source>
</evidence>
<name>A0A238WC24_9ACTN</name>
<dbReference type="Pfam" id="PF02628">
    <property type="entry name" value="COX15-CtaA"/>
    <property type="match status" value="1"/>
</dbReference>
<evidence type="ECO:0000256" key="11">
    <source>
        <dbReference type="ARBA" id="ARBA00023444"/>
    </source>
</evidence>
<dbReference type="GO" id="GO:0016491">
    <property type="term" value="F:oxidoreductase activity"/>
    <property type="evidence" value="ECO:0007669"/>
    <property type="project" value="UniProtKB-KW"/>
</dbReference>
<keyword evidence="9 13" id="KW-0472">Membrane</keyword>
<evidence type="ECO:0000256" key="5">
    <source>
        <dbReference type="ARBA" id="ARBA00022989"/>
    </source>
</evidence>
<sequence>MRYFKINFARTIHRVKSFEPLFRPFTAVLRPLALASLVANVALIVTGAAVRLTDSGLGCPTWPRCTDESYTTTAAMGVHGVIEFGNRMLTFVLALLAVACFLGALGRPRRRSLVRLSVAVGLGIPMQGVVGGITVLTNLNPWVVGLHFLLSIALITVAYAFWRRVDEGDAAPVPLVPGPLRALAGLTTLASLAVVAVGVVVTGSGPHSGDRGAKRNGLDPAGISQVHADLVFLLIGLSVALWFALRAVQAPPAAVRAALTLVVVELAQGLVGFVQYFTHLPVVLVACHMLGAGLVWTATLAVLWSLRERPTGSSAASPSVTPSAAQEPVPAV</sequence>
<evidence type="ECO:0000256" key="7">
    <source>
        <dbReference type="ARBA" id="ARBA00023004"/>
    </source>
</evidence>
<dbReference type="PANTHER" id="PTHR35457:SF1">
    <property type="entry name" value="HEME A SYNTHASE"/>
    <property type="match status" value="1"/>
</dbReference>
<evidence type="ECO:0000256" key="8">
    <source>
        <dbReference type="ARBA" id="ARBA00023133"/>
    </source>
</evidence>
<dbReference type="GO" id="GO:0046872">
    <property type="term" value="F:metal ion binding"/>
    <property type="evidence" value="ECO:0007669"/>
    <property type="project" value="UniProtKB-KW"/>
</dbReference>
<feature type="compositionally biased region" description="Low complexity" evidence="12">
    <location>
        <begin position="313"/>
        <end position="325"/>
    </location>
</feature>
<evidence type="ECO:0000256" key="10">
    <source>
        <dbReference type="ARBA" id="ARBA00023157"/>
    </source>
</evidence>
<feature type="transmembrane region" description="Helical" evidence="13">
    <location>
        <begin position="21"/>
        <end position="45"/>
    </location>
</feature>
<dbReference type="GO" id="GO:0016020">
    <property type="term" value="C:membrane"/>
    <property type="evidence" value="ECO:0007669"/>
    <property type="project" value="UniProtKB-SubCell"/>
</dbReference>
<dbReference type="GO" id="GO:0006784">
    <property type="term" value="P:heme A biosynthetic process"/>
    <property type="evidence" value="ECO:0007669"/>
    <property type="project" value="InterPro"/>
</dbReference>